<keyword evidence="1" id="KW-1133">Transmembrane helix</keyword>
<proteinExistence type="predicted"/>
<dbReference type="HOGENOM" id="CLU_1913596_0_0_3"/>
<accession>K9YXT9</accession>
<sequence length="132" mass="14836">MDMGLTAPITLIEIFFGSWLTTDKRAFLTVLVLSLGLVVILTWIEIFARVTVLLAAGTLFRLDLQQAKFKRWQALTILLLTCIIGYSIGIFSHEKLTSDLPMLSLHVSLDLAFSLQELPLPTRNHIQPTLNK</sequence>
<evidence type="ECO:0000256" key="1">
    <source>
        <dbReference type="SAM" id="Phobius"/>
    </source>
</evidence>
<reference evidence="2" key="1">
    <citation type="submission" date="2012-04" db="EMBL/GenBank/DDBJ databases">
        <title>Finished genome of Dactylococcopsis salina PCC 8305.</title>
        <authorList>
            <consortium name="US DOE Joint Genome Institute"/>
            <person name="Gugger M."/>
            <person name="Coursin T."/>
            <person name="Rippka R."/>
            <person name="Tandeau De Marsac N."/>
            <person name="Huntemann M."/>
            <person name="Wei C.-L."/>
            <person name="Han J."/>
            <person name="Detter J.C."/>
            <person name="Han C."/>
            <person name="Tapia R."/>
            <person name="Daligault H."/>
            <person name="Chen A."/>
            <person name="Krypides N."/>
            <person name="Mavromatis K."/>
            <person name="Markowitz V."/>
            <person name="Szeto E."/>
            <person name="Ivanova N."/>
            <person name="Ovchinnikova G."/>
            <person name="Pagani I."/>
            <person name="Pati A."/>
            <person name="Goodwin L."/>
            <person name="Peters L."/>
            <person name="Pitluck S."/>
            <person name="Woyke T."/>
            <person name="Kerfeld C."/>
        </authorList>
    </citation>
    <scope>NUCLEOTIDE SEQUENCE [LARGE SCALE GENOMIC DNA]</scope>
    <source>
        <strain evidence="2">PCC 8305</strain>
    </source>
</reference>
<feature type="transmembrane region" description="Helical" evidence="1">
    <location>
        <begin position="72"/>
        <end position="92"/>
    </location>
</feature>
<organism evidence="2 3">
    <name type="scientific">Dactylococcopsis salina (strain PCC 8305)</name>
    <name type="common">Myxobactron salinum</name>
    <dbReference type="NCBI Taxonomy" id="13035"/>
    <lineage>
        <taxon>Bacteria</taxon>
        <taxon>Bacillati</taxon>
        <taxon>Cyanobacteriota</taxon>
        <taxon>Cyanophyceae</taxon>
        <taxon>Nodosilineales</taxon>
        <taxon>Cymatolegaceae</taxon>
        <taxon>Dactylococcopsis</taxon>
    </lineage>
</organism>
<protein>
    <submittedName>
        <fullName evidence="2">Uncharacterized protein</fullName>
    </submittedName>
</protein>
<name>K9YXT9_DACS8</name>
<keyword evidence="1" id="KW-0812">Transmembrane</keyword>
<feature type="transmembrane region" description="Helical" evidence="1">
    <location>
        <begin position="27"/>
        <end position="60"/>
    </location>
</feature>
<keyword evidence="3" id="KW-1185">Reference proteome</keyword>
<dbReference type="KEGG" id="dsl:Dacsa_2556"/>
<gene>
    <name evidence="2" type="ORF">Dacsa_2556</name>
</gene>
<keyword evidence="1" id="KW-0472">Membrane</keyword>
<dbReference type="EMBL" id="CP003944">
    <property type="protein sequence ID" value="AFZ51145.1"/>
    <property type="molecule type" value="Genomic_DNA"/>
</dbReference>
<dbReference type="AlphaFoldDB" id="K9YXT9"/>
<evidence type="ECO:0000313" key="2">
    <source>
        <dbReference type="EMBL" id="AFZ51145.1"/>
    </source>
</evidence>
<dbReference type="eggNOG" id="ENOG5032YR3">
    <property type="taxonomic scope" value="Bacteria"/>
</dbReference>
<dbReference type="Proteomes" id="UP000010482">
    <property type="component" value="Chromosome"/>
</dbReference>
<evidence type="ECO:0000313" key="3">
    <source>
        <dbReference type="Proteomes" id="UP000010482"/>
    </source>
</evidence>